<dbReference type="Pfam" id="PF13218">
    <property type="entry name" value="DUF4026_N"/>
    <property type="match status" value="1"/>
</dbReference>
<organism evidence="4 5">
    <name type="scientific">Anaerocolumna jejuensis DSM 15929</name>
    <dbReference type="NCBI Taxonomy" id="1121322"/>
    <lineage>
        <taxon>Bacteria</taxon>
        <taxon>Bacillati</taxon>
        <taxon>Bacillota</taxon>
        <taxon>Clostridia</taxon>
        <taxon>Lachnospirales</taxon>
        <taxon>Lachnospiraceae</taxon>
        <taxon>Anaerocolumna</taxon>
    </lineage>
</organism>
<dbReference type="InterPro" id="IPR025102">
    <property type="entry name" value="DUF4026_N"/>
</dbReference>
<evidence type="ECO:0000259" key="2">
    <source>
        <dbReference type="Pfam" id="PF13218"/>
    </source>
</evidence>
<dbReference type="AlphaFoldDB" id="A0A1M6MX25"/>
<dbReference type="RefSeq" id="WP_242962384.1">
    <property type="nucleotide sequence ID" value="NZ_FRAC01000007.1"/>
</dbReference>
<keyword evidence="5" id="KW-1185">Reference proteome</keyword>
<reference evidence="4 5" key="1">
    <citation type="submission" date="2016-11" db="EMBL/GenBank/DDBJ databases">
        <authorList>
            <person name="Jaros S."/>
            <person name="Januszkiewicz K."/>
            <person name="Wedrychowicz H."/>
        </authorList>
    </citation>
    <scope>NUCLEOTIDE SEQUENCE [LARGE SCALE GENOMIC DNA]</scope>
    <source>
        <strain evidence="4 5">DSM 15929</strain>
    </source>
</reference>
<feature type="domain" description="DUF4026" evidence="3">
    <location>
        <begin position="171"/>
        <end position="280"/>
    </location>
</feature>
<dbReference type="Pfam" id="PF10077">
    <property type="entry name" value="DUF2314"/>
    <property type="match status" value="1"/>
</dbReference>
<sequence length="424" mass="49113">MGLLNLFNRKMQEKLQYDTFSTMLAIPRYEKDILEPDIILQRLKEMAGIRIVSSELDDYKYALVIEYREKEHQLLLYPDSFTLPEYYRQQHRFPDVEMDKLIRAETGIMIEMLFGEDSLESYHLQLKIVNAILPDLLALIDISSEKILSGRWVAMAAASEVAPAPRYIYTVQAVSDDDQVWLHTHGLSRCGIPELEVLNSTTETSNNHYNIIETAASRLLEQEEPLKPKEPLYLARLSEDIVMVITVISWEEAVKGYPSDMLGGKRDRAESHNRNTNAIFVYLSEEDCKKKRYKPVSIYDEVLKDNPIFMITTKETARMRSLAIERIDYVRKALGKGENTILVKIGLVIDDEFKEDNNLHEHIWFELKEFNGDTLTAELTQEPYYVKDMHTGSVGSYKIDEVTDWLIFTPEHRLSPDDAYLLAE</sequence>
<gene>
    <name evidence="4" type="ORF">SAMN02745136_01208</name>
</gene>
<name>A0A1M6MX25_9FIRM</name>
<dbReference type="InterPro" id="IPR018756">
    <property type="entry name" value="DUF2314"/>
</dbReference>
<protein>
    <submittedName>
        <fullName evidence="4">Uncharacterized protein</fullName>
    </submittedName>
</protein>
<evidence type="ECO:0000313" key="4">
    <source>
        <dbReference type="EMBL" id="SHJ87833.1"/>
    </source>
</evidence>
<dbReference type="EMBL" id="FRAC01000007">
    <property type="protein sequence ID" value="SHJ87833.1"/>
    <property type="molecule type" value="Genomic_DNA"/>
</dbReference>
<evidence type="ECO:0000259" key="3">
    <source>
        <dbReference type="Pfam" id="PF22789"/>
    </source>
</evidence>
<evidence type="ECO:0000313" key="5">
    <source>
        <dbReference type="Proteomes" id="UP000184386"/>
    </source>
</evidence>
<dbReference type="Pfam" id="PF22789">
    <property type="entry name" value="DUF4026_C"/>
    <property type="match status" value="1"/>
</dbReference>
<accession>A0A1M6MX25</accession>
<dbReference type="Proteomes" id="UP000184386">
    <property type="component" value="Unassembled WGS sequence"/>
</dbReference>
<dbReference type="InterPro" id="IPR053886">
    <property type="entry name" value="DUF4026_middle"/>
</dbReference>
<evidence type="ECO:0000259" key="1">
    <source>
        <dbReference type="Pfam" id="PF10077"/>
    </source>
</evidence>
<proteinExistence type="predicted"/>
<feature type="domain" description="DUF4026" evidence="2">
    <location>
        <begin position="21"/>
        <end position="163"/>
    </location>
</feature>
<feature type="domain" description="DUF2314" evidence="1">
    <location>
        <begin position="337"/>
        <end position="410"/>
    </location>
</feature>